<evidence type="ECO:0000313" key="2">
    <source>
        <dbReference type="EMBL" id="KAJ7301285.1"/>
    </source>
</evidence>
<feature type="region of interest" description="Disordered" evidence="1">
    <location>
        <begin position="1"/>
        <end position="27"/>
    </location>
</feature>
<protein>
    <submittedName>
        <fullName evidence="2">Uncharacterized protein</fullName>
    </submittedName>
</protein>
<evidence type="ECO:0000313" key="3">
    <source>
        <dbReference type="Proteomes" id="UP001218218"/>
    </source>
</evidence>
<sequence length="75" mass="8721">RGRTANLKRTSQQCNNRRGVVDADGDTSKNARQNLFRSVSRYTRARHRALIALRCAVSHRPFNTVRDDFYLEKVE</sequence>
<dbReference type="AlphaFoldDB" id="A0AAD6YXL1"/>
<keyword evidence="3" id="KW-1185">Reference proteome</keyword>
<accession>A0AAD6YXL1</accession>
<dbReference type="Proteomes" id="UP001218218">
    <property type="component" value="Unassembled WGS sequence"/>
</dbReference>
<dbReference type="EMBL" id="JARIHO010000139">
    <property type="protein sequence ID" value="KAJ7301285.1"/>
    <property type="molecule type" value="Genomic_DNA"/>
</dbReference>
<feature type="non-terminal residue" evidence="2">
    <location>
        <position position="1"/>
    </location>
</feature>
<reference evidence="2" key="1">
    <citation type="submission" date="2023-03" db="EMBL/GenBank/DDBJ databases">
        <title>Massive genome expansion in bonnet fungi (Mycena s.s.) driven by repeated elements and novel gene families across ecological guilds.</title>
        <authorList>
            <consortium name="Lawrence Berkeley National Laboratory"/>
            <person name="Harder C.B."/>
            <person name="Miyauchi S."/>
            <person name="Viragh M."/>
            <person name="Kuo A."/>
            <person name="Thoen E."/>
            <person name="Andreopoulos B."/>
            <person name="Lu D."/>
            <person name="Skrede I."/>
            <person name="Drula E."/>
            <person name="Henrissat B."/>
            <person name="Morin E."/>
            <person name="Kohler A."/>
            <person name="Barry K."/>
            <person name="LaButti K."/>
            <person name="Morin E."/>
            <person name="Salamov A."/>
            <person name="Lipzen A."/>
            <person name="Mereny Z."/>
            <person name="Hegedus B."/>
            <person name="Baldrian P."/>
            <person name="Stursova M."/>
            <person name="Weitz H."/>
            <person name="Taylor A."/>
            <person name="Grigoriev I.V."/>
            <person name="Nagy L.G."/>
            <person name="Martin F."/>
            <person name="Kauserud H."/>
        </authorList>
    </citation>
    <scope>NUCLEOTIDE SEQUENCE</scope>
    <source>
        <strain evidence="2">CBHHK002</strain>
    </source>
</reference>
<evidence type="ECO:0000256" key="1">
    <source>
        <dbReference type="SAM" id="MobiDB-lite"/>
    </source>
</evidence>
<feature type="compositionally biased region" description="Polar residues" evidence="1">
    <location>
        <begin position="7"/>
        <end position="16"/>
    </location>
</feature>
<comment type="caution">
    <text evidence="2">The sequence shown here is derived from an EMBL/GenBank/DDBJ whole genome shotgun (WGS) entry which is preliminary data.</text>
</comment>
<feature type="non-terminal residue" evidence="2">
    <location>
        <position position="75"/>
    </location>
</feature>
<proteinExistence type="predicted"/>
<organism evidence="2 3">
    <name type="scientific">Mycena albidolilacea</name>
    <dbReference type="NCBI Taxonomy" id="1033008"/>
    <lineage>
        <taxon>Eukaryota</taxon>
        <taxon>Fungi</taxon>
        <taxon>Dikarya</taxon>
        <taxon>Basidiomycota</taxon>
        <taxon>Agaricomycotina</taxon>
        <taxon>Agaricomycetes</taxon>
        <taxon>Agaricomycetidae</taxon>
        <taxon>Agaricales</taxon>
        <taxon>Marasmiineae</taxon>
        <taxon>Mycenaceae</taxon>
        <taxon>Mycena</taxon>
    </lineage>
</organism>
<name>A0AAD6YXL1_9AGAR</name>
<gene>
    <name evidence="2" type="ORF">DFH08DRAFT_630126</name>
</gene>